<keyword evidence="2" id="KW-0732">Signal</keyword>
<organism evidence="3 4">
    <name type="scientific">Salinicola lusitanus</name>
    <dbReference type="NCBI Taxonomy" id="1949085"/>
    <lineage>
        <taxon>Bacteria</taxon>
        <taxon>Pseudomonadati</taxon>
        <taxon>Pseudomonadota</taxon>
        <taxon>Gammaproteobacteria</taxon>
        <taxon>Oceanospirillales</taxon>
        <taxon>Halomonadaceae</taxon>
        <taxon>Salinicola</taxon>
    </lineage>
</organism>
<dbReference type="EMBL" id="CP151919">
    <property type="protein sequence ID" value="XAD54774.1"/>
    <property type="molecule type" value="Genomic_DNA"/>
</dbReference>
<name>A0ABZ3CUD9_9GAMM</name>
<evidence type="ECO:0000313" key="4">
    <source>
        <dbReference type="Proteomes" id="UP001453229"/>
    </source>
</evidence>
<feature type="compositionally biased region" description="Polar residues" evidence="1">
    <location>
        <begin position="32"/>
        <end position="47"/>
    </location>
</feature>
<feature type="region of interest" description="Disordered" evidence="1">
    <location>
        <begin position="26"/>
        <end position="64"/>
    </location>
</feature>
<dbReference type="Proteomes" id="UP001453229">
    <property type="component" value="Chromosome"/>
</dbReference>
<accession>A0ABZ3CUD9</accession>
<evidence type="ECO:0000256" key="1">
    <source>
        <dbReference type="SAM" id="MobiDB-lite"/>
    </source>
</evidence>
<evidence type="ECO:0000313" key="3">
    <source>
        <dbReference type="EMBL" id="XAD54774.1"/>
    </source>
</evidence>
<feature type="chain" id="PRO_5046882496" evidence="2">
    <location>
        <begin position="27"/>
        <end position="144"/>
    </location>
</feature>
<dbReference type="RefSeq" id="WP_342595355.1">
    <property type="nucleotide sequence ID" value="NZ_CP151919.1"/>
</dbReference>
<reference evidence="3 4" key="1">
    <citation type="submission" date="2024-04" db="EMBL/GenBank/DDBJ databases">
        <title>Salinicola lusitanus LLJ914,a marine bacterium isolated from the Okinawa Trough.</title>
        <authorList>
            <person name="Li J."/>
        </authorList>
    </citation>
    <scope>NUCLEOTIDE SEQUENCE [LARGE SCALE GENOMIC DNA]</scope>
    <source>
        <strain evidence="3 4">LLJ914</strain>
    </source>
</reference>
<evidence type="ECO:0000256" key="2">
    <source>
        <dbReference type="SAM" id="SignalP"/>
    </source>
</evidence>
<feature type="signal peptide" evidence="2">
    <location>
        <begin position="1"/>
        <end position="26"/>
    </location>
</feature>
<sequence length="144" mass="15569">MATQWMRNAGLGLVLSATLFAGGAVAQDKTSDQPNVNKQEGAQTNEQEPAHETETQAEGAPKLAKDCLDLALQKDEGSEKFRGNSIYENNAKDYDADELEQGDTFELRVDLLGEGNAKYNLTCQIDADGNMTYEGMGKSTSVKS</sequence>
<proteinExistence type="predicted"/>
<protein>
    <submittedName>
        <fullName evidence="3">Uncharacterized protein</fullName>
    </submittedName>
</protein>
<gene>
    <name evidence="3" type="ORF">AAGT95_02015</name>
</gene>
<keyword evidence="4" id="KW-1185">Reference proteome</keyword>